<sequence>MNQHNPNRSRQSKDVLLSNIKREPYNPQLLSDNTSLPLTNAISLDVRLF</sequence>
<gene>
    <name evidence="2" type="ORF">WMSIL1_LOCUS11373</name>
</gene>
<keyword evidence="3" id="KW-1185">Reference proteome</keyword>
<dbReference type="AlphaFoldDB" id="A0A564Z082"/>
<protein>
    <submittedName>
        <fullName evidence="2">Uncharacterized protein</fullName>
    </submittedName>
</protein>
<evidence type="ECO:0000256" key="1">
    <source>
        <dbReference type="SAM" id="MobiDB-lite"/>
    </source>
</evidence>
<reference evidence="2 3" key="1">
    <citation type="submission" date="2019-07" db="EMBL/GenBank/DDBJ databases">
        <authorList>
            <person name="Jastrzebski P J."/>
            <person name="Paukszto L."/>
            <person name="Jastrzebski P J."/>
        </authorList>
    </citation>
    <scope>NUCLEOTIDE SEQUENCE [LARGE SCALE GENOMIC DNA]</scope>
    <source>
        <strain evidence="2 3">WMS-il1</strain>
    </source>
</reference>
<name>A0A564Z082_HYMDI</name>
<feature type="region of interest" description="Disordered" evidence="1">
    <location>
        <begin position="1"/>
        <end position="20"/>
    </location>
</feature>
<dbReference type="Proteomes" id="UP000321570">
    <property type="component" value="Unassembled WGS sequence"/>
</dbReference>
<evidence type="ECO:0000313" key="3">
    <source>
        <dbReference type="Proteomes" id="UP000321570"/>
    </source>
</evidence>
<proteinExistence type="predicted"/>
<evidence type="ECO:0000313" key="2">
    <source>
        <dbReference type="EMBL" id="VUZ52885.1"/>
    </source>
</evidence>
<organism evidence="2 3">
    <name type="scientific">Hymenolepis diminuta</name>
    <name type="common">Rat tapeworm</name>
    <dbReference type="NCBI Taxonomy" id="6216"/>
    <lineage>
        <taxon>Eukaryota</taxon>
        <taxon>Metazoa</taxon>
        <taxon>Spiralia</taxon>
        <taxon>Lophotrochozoa</taxon>
        <taxon>Platyhelminthes</taxon>
        <taxon>Cestoda</taxon>
        <taxon>Eucestoda</taxon>
        <taxon>Cyclophyllidea</taxon>
        <taxon>Hymenolepididae</taxon>
        <taxon>Hymenolepis</taxon>
    </lineage>
</organism>
<accession>A0A564Z082</accession>
<dbReference type="EMBL" id="CABIJS010000543">
    <property type="protein sequence ID" value="VUZ52885.1"/>
    <property type="molecule type" value="Genomic_DNA"/>
</dbReference>